<evidence type="ECO:0000256" key="7">
    <source>
        <dbReference type="RuleBase" id="RU362018"/>
    </source>
</evidence>
<protein>
    <recommendedName>
        <fullName evidence="7">Sodium/nucleoside cotransporter</fullName>
    </recommendedName>
</protein>
<feature type="transmembrane region" description="Helical" evidence="7">
    <location>
        <begin position="426"/>
        <end position="451"/>
    </location>
</feature>
<feature type="transmembrane region" description="Helical" evidence="7">
    <location>
        <begin position="267"/>
        <end position="289"/>
    </location>
</feature>
<feature type="transmembrane region" description="Helical" evidence="7">
    <location>
        <begin position="65"/>
        <end position="88"/>
    </location>
</feature>
<dbReference type="InterPro" id="IPR002668">
    <property type="entry name" value="CNT_N_dom"/>
</dbReference>
<organism evidence="11">
    <name type="scientific">Lutzomyia longipalpis</name>
    <name type="common">Sand fly</name>
    <dbReference type="NCBI Taxonomy" id="7200"/>
    <lineage>
        <taxon>Eukaryota</taxon>
        <taxon>Metazoa</taxon>
        <taxon>Ecdysozoa</taxon>
        <taxon>Arthropoda</taxon>
        <taxon>Hexapoda</taxon>
        <taxon>Insecta</taxon>
        <taxon>Pterygota</taxon>
        <taxon>Neoptera</taxon>
        <taxon>Endopterygota</taxon>
        <taxon>Diptera</taxon>
        <taxon>Nematocera</taxon>
        <taxon>Psychodoidea</taxon>
        <taxon>Psychodidae</taxon>
        <taxon>Lutzomyia</taxon>
        <taxon>Lutzomyia</taxon>
    </lineage>
</organism>
<evidence type="ECO:0000259" key="10">
    <source>
        <dbReference type="Pfam" id="PF07670"/>
    </source>
</evidence>
<feature type="transmembrane region" description="Helical" evidence="7">
    <location>
        <begin position="108"/>
        <end position="128"/>
    </location>
</feature>
<feature type="transmembrane region" description="Helical" evidence="7">
    <location>
        <begin position="181"/>
        <end position="200"/>
    </location>
</feature>
<dbReference type="InterPro" id="IPR011642">
    <property type="entry name" value="Gate_dom"/>
</dbReference>
<keyword evidence="4 7" id="KW-0812">Transmembrane</keyword>
<dbReference type="InterPro" id="IPR008276">
    <property type="entry name" value="C_nuclsd_transpt"/>
</dbReference>
<evidence type="ECO:0000259" key="8">
    <source>
        <dbReference type="Pfam" id="PF01773"/>
    </source>
</evidence>
<feature type="transmembrane region" description="Helical" evidence="7">
    <location>
        <begin position="301"/>
        <end position="324"/>
    </location>
</feature>
<dbReference type="EMBL" id="GITU01001659">
    <property type="protein sequence ID" value="MBC1170362.1"/>
    <property type="molecule type" value="Transcribed_RNA"/>
</dbReference>
<dbReference type="PANTHER" id="PTHR10590">
    <property type="entry name" value="SODIUM/NUCLEOSIDE COTRANSPORTER"/>
    <property type="match status" value="1"/>
</dbReference>
<evidence type="ECO:0000256" key="1">
    <source>
        <dbReference type="ARBA" id="ARBA00004651"/>
    </source>
</evidence>
<comment type="similarity">
    <text evidence="2 7">Belongs to the concentrative nucleoside transporter (CNT) (TC 2.A.41) family.</text>
</comment>
<evidence type="ECO:0000256" key="6">
    <source>
        <dbReference type="ARBA" id="ARBA00023136"/>
    </source>
</evidence>
<dbReference type="RefSeq" id="XP_055686413.1">
    <property type="nucleotide sequence ID" value="XM_055830438.1"/>
</dbReference>
<evidence type="ECO:0000256" key="2">
    <source>
        <dbReference type="ARBA" id="ARBA00009033"/>
    </source>
</evidence>
<name>A0A7G3A9C2_LUTLO</name>
<dbReference type="CTD" id="35914"/>
<feature type="transmembrane region" description="Helical" evidence="7">
    <location>
        <begin position="156"/>
        <end position="175"/>
    </location>
</feature>
<dbReference type="VEuPathDB" id="VectorBase:LLONM1_000297"/>
<dbReference type="InterPro" id="IPR018270">
    <property type="entry name" value="C_nuclsd_transpt_met_bac"/>
</dbReference>
<dbReference type="PANTHER" id="PTHR10590:SF4">
    <property type="entry name" value="SOLUTE CARRIER FAMILY 28 MEMBER 3"/>
    <property type="match status" value="1"/>
</dbReference>
<feature type="transmembrane region" description="Helical" evidence="7">
    <location>
        <begin position="212"/>
        <end position="231"/>
    </location>
</feature>
<dbReference type="InterPro" id="IPR011657">
    <property type="entry name" value="CNT_C_dom"/>
</dbReference>
<feature type="transmembrane region" description="Helical" evidence="7">
    <location>
        <begin position="566"/>
        <end position="590"/>
    </location>
</feature>
<proteinExistence type="inferred from homology"/>
<evidence type="ECO:0000256" key="5">
    <source>
        <dbReference type="ARBA" id="ARBA00022989"/>
    </source>
</evidence>
<keyword evidence="7" id="KW-0813">Transport</keyword>
<dbReference type="GeneID" id="129791853"/>
<feature type="transmembrane region" description="Helical" evidence="7">
    <location>
        <begin position="463"/>
        <end position="481"/>
    </location>
</feature>
<dbReference type="RefSeq" id="XP_055686415.1">
    <property type="nucleotide sequence ID" value="XM_055830440.1"/>
</dbReference>
<evidence type="ECO:0000259" key="9">
    <source>
        <dbReference type="Pfam" id="PF07662"/>
    </source>
</evidence>
<dbReference type="GO" id="GO:0005886">
    <property type="term" value="C:plasma membrane"/>
    <property type="evidence" value="ECO:0007669"/>
    <property type="project" value="UniProtKB-SubCell"/>
</dbReference>
<feature type="domain" description="Nucleoside transporter/FeoB GTPase Gate" evidence="10">
    <location>
        <begin position="271"/>
        <end position="368"/>
    </location>
</feature>
<dbReference type="Pfam" id="PF07662">
    <property type="entry name" value="Nucleos_tra2_C"/>
    <property type="match status" value="1"/>
</dbReference>
<dbReference type="Pfam" id="PF07670">
    <property type="entry name" value="Gate"/>
    <property type="match status" value="1"/>
</dbReference>
<keyword evidence="5 7" id="KW-1133">Transmembrane helix</keyword>
<evidence type="ECO:0000256" key="4">
    <source>
        <dbReference type="ARBA" id="ARBA00022692"/>
    </source>
</evidence>
<sequence>MSGAENRAFELEEARLEVVDNGKKVNGNDDEEDAPIAVASTSSIPPKKTTFLDKIWEFLGKNKQIIVTIVLVLLNIGVFIYFGFATHFFVEYTCSSGGNCDMGWCHGYGFLIILMVLIYVGLIYFQIIKRFWGRQIAKSAIEPFTKFIRKLFSSRFVRVGAVLIVLAAFVVYLVFETTDNRNRLRGLVGIAVILGFGFIFSKHPSYVNWRPVIMGTILQFLLGLFCIRWDVGRSIFDCIGQKVTTFLNYANDGAQFVYGEFLISEGVFAFFVLTVIFFFSFMISVLYYLGVMQFVVIKLGWILQVCLGTTVCESVNAAGNIFLGQTESPLLIRPYLKKLTNSEMHSIMTSGFATVAGSVLAAYISFGANPAYLITATVMAAPGSLCYSKLFYPETEKSATSSDNIEMEKTTDSSILDAATNGAVTAISLVLGIIANLIAFVSFVAFLNGVLGFFGHLVGADDISLEVIFGKIFLPIAWIIGVPNEDCDRIGQIIGIKTVVNEFVAYKALGDAIREGQENPAVALNPRSIAICTFAICGFANPSSLGIMIGGLGAMAPEKRSAITAVAIRGFIAGTCVCFITASIAGILMADNMFADFDIGNSTRRVFM</sequence>
<feature type="transmembrane region" description="Helical" evidence="7">
    <location>
        <begin position="528"/>
        <end position="554"/>
    </location>
</feature>
<comment type="subcellular location">
    <subcellularLocation>
        <location evidence="1">Cell membrane</location>
        <topology evidence="1">Multi-pass membrane protein</topology>
    </subcellularLocation>
</comment>
<evidence type="ECO:0000256" key="3">
    <source>
        <dbReference type="ARBA" id="ARBA00022475"/>
    </source>
</evidence>
<feature type="transmembrane region" description="Helical" evidence="7">
    <location>
        <begin position="344"/>
        <end position="364"/>
    </location>
</feature>
<keyword evidence="6 7" id="KW-0472">Membrane</keyword>
<evidence type="ECO:0000313" key="11">
    <source>
        <dbReference type="EMBL" id="MBC1170362.1"/>
    </source>
</evidence>
<dbReference type="OrthoDB" id="6075923at2759"/>
<dbReference type="KEGG" id="lll:129791853"/>
<dbReference type="NCBIfam" id="TIGR00804">
    <property type="entry name" value="nupC"/>
    <property type="match status" value="1"/>
</dbReference>
<reference evidence="11" key="1">
    <citation type="journal article" date="2020" name="BMC">
        <title>Leishmania infection induces a limited differential gene expression in the sand fly midgut.</title>
        <authorList>
            <person name="Coutinho-Abreu I.V."/>
            <person name="Serafim T.D."/>
            <person name="Meneses C."/>
            <person name="Kamhawi S."/>
            <person name="Oliveira F."/>
            <person name="Valenzuela J.G."/>
        </authorList>
    </citation>
    <scope>NUCLEOTIDE SEQUENCE</scope>
    <source>
        <strain evidence="11">Jacobina</strain>
        <tissue evidence="11">Midgut</tissue>
    </source>
</reference>
<dbReference type="GO" id="GO:0005415">
    <property type="term" value="F:nucleoside:sodium symporter activity"/>
    <property type="evidence" value="ECO:0007669"/>
    <property type="project" value="TreeGrafter"/>
</dbReference>
<accession>A0A7G3A9C2</accession>
<feature type="domain" description="Concentrative nucleoside transporter N-terminal" evidence="8">
    <location>
        <begin position="188"/>
        <end position="260"/>
    </location>
</feature>
<feature type="domain" description="Concentrative nucleoside transporter C-terminal" evidence="9">
    <location>
        <begin position="372"/>
        <end position="586"/>
    </location>
</feature>
<keyword evidence="3" id="KW-1003">Cell membrane</keyword>
<dbReference type="Pfam" id="PF01773">
    <property type="entry name" value="Nucleos_tra2_N"/>
    <property type="match status" value="1"/>
</dbReference>
<dbReference type="AlphaFoldDB" id="A0A7G3A9C2"/>